<dbReference type="InterPro" id="IPR019795">
    <property type="entry name" value="Globin_bac-like_CS"/>
</dbReference>
<dbReference type="AlphaFoldDB" id="A0A0Q3T7X4"/>
<dbReference type="GO" id="GO:0019825">
    <property type="term" value="F:oxygen binding"/>
    <property type="evidence" value="ECO:0007669"/>
    <property type="project" value="InterPro"/>
</dbReference>
<comment type="similarity">
    <text evidence="6">Belongs to the truncated hemoglobin family. Group II subfamily.</text>
</comment>
<accession>A0A0Q3T7X4</accession>
<evidence type="ECO:0000256" key="2">
    <source>
        <dbReference type="ARBA" id="ARBA00022448"/>
    </source>
</evidence>
<reference evidence="7 8" key="1">
    <citation type="submission" date="2015-09" db="EMBL/GenBank/DDBJ databases">
        <title>Genome sequencing project for genomic taxonomy and phylogenomics of Bacillus-like bacteria.</title>
        <authorList>
            <person name="Liu B."/>
            <person name="Wang J."/>
            <person name="Zhu Y."/>
            <person name="Liu G."/>
            <person name="Chen Q."/>
            <person name="Chen Z."/>
            <person name="Lan J."/>
            <person name="Che J."/>
            <person name="Ge C."/>
            <person name="Shi H."/>
            <person name="Pan Z."/>
            <person name="Liu X."/>
        </authorList>
    </citation>
    <scope>NUCLEOTIDE SEQUENCE [LARGE SCALE GENOMIC DNA]</scope>
    <source>
        <strain evidence="7 8">FJAT-18043</strain>
    </source>
</reference>
<dbReference type="Pfam" id="PF01152">
    <property type="entry name" value="Bac_globin"/>
    <property type="match status" value="1"/>
</dbReference>
<evidence type="ECO:0000256" key="6">
    <source>
        <dbReference type="ARBA" id="ARBA00034496"/>
    </source>
</evidence>
<evidence type="ECO:0000256" key="5">
    <source>
        <dbReference type="ARBA" id="ARBA00023004"/>
    </source>
</evidence>
<dbReference type="GO" id="GO:0046872">
    <property type="term" value="F:metal ion binding"/>
    <property type="evidence" value="ECO:0007669"/>
    <property type="project" value="UniProtKB-KW"/>
</dbReference>
<comment type="cofactor">
    <cofactor evidence="1">
        <name>heme</name>
        <dbReference type="ChEBI" id="CHEBI:30413"/>
    </cofactor>
</comment>
<dbReference type="SUPFAM" id="SSF46458">
    <property type="entry name" value="Globin-like"/>
    <property type="match status" value="1"/>
</dbReference>
<dbReference type="PATRIC" id="fig|1637975.4.peg.2714"/>
<dbReference type="Gene3D" id="1.10.490.10">
    <property type="entry name" value="Globins"/>
    <property type="match status" value="1"/>
</dbReference>
<organism evidence="7 8">
    <name type="scientific">Cytobacillus solani</name>
    <dbReference type="NCBI Taxonomy" id="1637975"/>
    <lineage>
        <taxon>Bacteria</taxon>
        <taxon>Bacillati</taxon>
        <taxon>Bacillota</taxon>
        <taxon>Bacilli</taxon>
        <taxon>Bacillales</taxon>
        <taxon>Bacillaceae</taxon>
        <taxon>Cytobacillus</taxon>
    </lineage>
</organism>
<keyword evidence="8" id="KW-1185">Reference proteome</keyword>
<dbReference type="InterPro" id="IPR044203">
    <property type="entry name" value="GlbO/GLB3-like"/>
</dbReference>
<keyword evidence="4" id="KW-0479">Metal-binding</keyword>
<keyword evidence="5" id="KW-0408">Iron</keyword>
<dbReference type="PANTHER" id="PTHR47366:SF1">
    <property type="entry name" value="TWO-ON-TWO HEMOGLOBIN-3"/>
    <property type="match status" value="1"/>
</dbReference>
<keyword evidence="3" id="KW-0349">Heme</keyword>
<dbReference type="PANTHER" id="PTHR47366">
    <property type="entry name" value="TWO-ON-TWO HEMOGLOBIN-3"/>
    <property type="match status" value="1"/>
</dbReference>
<evidence type="ECO:0000256" key="4">
    <source>
        <dbReference type="ARBA" id="ARBA00022723"/>
    </source>
</evidence>
<gene>
    <name evidence="7" type="ORF">AN957_14230</name>
</gene>
<dbReference type="GO" id="GO:0020037">
    <property type="term" value="F:heme binding"/>
    <property type="evidence" value="ECO:0007669"/>
    <property type="project" value="InterPro"/>
</dbReference>
<dbReference type="STRING" id="1637975.AN957_14230"/>
<dbReference type="InterPro" id="IPR001486">
    <property type="entry name" value="Hemoglobin_trunc"/>
</dbReference>
<evidence type="ECO:0000313" key="8">
    <source>
        <dbReference type="Proteomes" id="UP000050996"/>
    </source>
</evidence>
<dbReference type="RefSeq" id="WP_056684735.1">
    <property type="nucleotide sequence ID" value="NZ_LJIX01000006.1"/>
</dbReference>
<evidence type="ECO:0000256" key="3">
    <source>
        <dbReference type="ARBA" id="ARBA00022617"/>
    </source>
</evidence>
<proteinExistence type="inferred from homology"/>
<dbReference type="InterPro" id="IPR012292">
    <property type="entry name" value="Globin/Proto"/>
</dbReference>
<dbReference type="EMBL" id="LJIX01000006">
    <property type="protein sequence ID" value="KQL19605.1"/>
    <property type="molecule type" value="Genomic_DNA"/>
</dbReference>
<name>A0A0Q3T7X4_9BACI</name>
<dbReference type="GO" id="GO:0005344">
    <property type="term" value="F:oxygen carrier activity"/>
    <property type="evidence" value="ECO:0007669"/>
    <property type="project" value="InterPro"/>
</dbReference>
<dbReference type="InterPro" id="IPR009050">
    <property type="entry name" value="Globin-like_sf"/>
</dbReference>
<evidence type="ECO:0000313" key="7">
    <source>
        <dbReference type="EMBL" id="KQL19605.1"/>
    </source>
</evidence>
<evidence type="ECO:0000256" key="1">
    <source>
        <dbReference type="ARBA" id="ARBA00001971"/>
    </source>
</evidence>
<dbReference type="Proteomes" id="UP000050996">
    <property type="component" value="Unassembled WGS sequence"/>
</dbReference>
<protein>
    <submittedName>
        <fullName evidence="7">Globin</fullName>
    </submittedName>
</protein>
<keyword evidence="2" id="KW-0813">Transport</keyword>
<dbReference type="PROSITE" id="PS01213">
    <property type="entry name" value="GLOBIN_FAM_2"/>
    <property type="match status" value="1"/>
</dbReference>
<comment type="caution">
    <text evidence="7">The sequence shown here is derived from an EMBL/GenBank/DDBJ whole genome shotgun (WGS) entry which is preliminary data.</text>
</comment>
<sequence>MDYKFKNLFDEIGGAETIDKLVNAFYPRVYADKDLRPLFEDDMEEIKRKQRMFLSQFTGGPALYSEEFGPPAMQRRHLPFEITPTRAKCWLRCMKEAFHEIGLDEHPSGPVFYDRLTQVAGIMVNSPDPE</sequence>